<proteinExistence type="predicted"/>
<reference evidence="2 3" key="1">
    <citation type="submission" date="2019-06" db="EMBL/GenBank/DDBJ databases">
        <title>Sequencing the genomes of 1000 actinobacteria strains.</title>
        <authorList>
            <person name="Klenk H.-P."/>
        </authorList>
    </citation>
    <scope>NUCLEOTIDE SEQUENCE [LARGE SCALE GENOMIC DNA]</scope>
    <source>
        <strain evidence="2 3">DSM 45928</strain>
    </source>
</reference>
<accession>A0A543AYY2</accession>
<protein>
    <submittedName>
        <fullName evidence="2">Uncharacterized protein</fullName>
    </submittedName>
</protein>
<comment type="caution">
    <text evidence="2">The sequence shown here is derived from an EMBL/GenBank/DDBJ whole genome shotgun (WGS) entry which is preliminary data.</text>
</comment>
<dbReference type="InParanoid" id="A0A543AYY2"/>
<evidence type="ECO:0000256" key="1">
    <source>
        <dbReference type="SAM" id="Phobius"/>
    </source>
</evidence>
<name>A0A543AYY2_9ACTN</name>
<gene>
    <name evidence="2" type="ORF">FB566_3351</name>
</gene>
<evidence type="ECO:0000313" key="3">
    <source>
        <dbReference type="Proteomes" id="UP000317043"/>
    </source>
</evidence>
<feature type="transmembrane region" description="Helical" evidence="1">
    <location>
        <begin position="85"/>
        <end position="107"/>
    </location>
</feature>
<keyword evidence="1" id="KW-0472">Membrane</keyword>
<dbReference type="AlphaFoldDB" id="A0A543AYY2"/>
<keyword evidence="1" id="KW-1133">Transmembrane helix</keyword>
<keyword evidence="1" id="KW-0812">Transmembrane</keyword>
<feature type="transmembrane region" description="Helical" evidence="1">
    <location>
        <begin position="52"/>
        <end position="73"/>
    </location>
</feature>
<keyword evidence="3" id="KW-1185">Reference proteome</keyword>
<sequence>MTGPYRTGRASVPPPNPPVTPAIAHAHTTAGGRALWTVVPPTARVTTSPTVVLLRFVPLIAVLFAAAGVGIFFVLRDPRLSTPAAIGLVTLSSLLPVAMTAVAIGVIRRVRPRPAWTVEYLYPDRIVAHDGNGGAGLLPLHATGIRVIRHTDRVDVLHPSWVRGANPAQLIFSGRVETLRTELRGDRPGPGIVLAATTATTTGHRETVVKPQEDLMAIVAVLRRSPHREAHAAADRINALAAEHYPSRNR</sequence>
<organism evidence="2 3">
    <name type="scientific">Stackebrandtia endophytica</name>
    <dbReference type="NCBI Taxonomy" id="1496996"/>
    <lineage>
        <taxon>Bacteria</taxon>
        <taxon>Bacillati</taxon>
        <taxon>Actinomycetota</taxon>
        <taxon>Actinomycetes</taxon>
        <taxon>Glycomycetales</taxon>
        <taxon>Glycomycetaceae</taxon>
        <taxon>Stackebrandtia</taxon>
    </lineage>
</organism>
<dbReference type="RefSeq" id="WP_142041198.1">
    <property type="nucleotide sequence ID" value="NZ_JBHTGS010000001.1"/>
</dbReference>
<evidence type="ECO:0000313" key="2">
    <source>
        <dbReference type="EMBL" id="TQL77784.1"/>
    </source>
</evidence>
<dbReference type="EMBL" id="VFOW01000001">
    <property type="protein sequence ID" value="TQL77784.1"/>
    <property type="molecule type" value="Genomic_DNA"/>
</dbReference>
<dbReference type="Proteomes" id="UP000317043">
    <property type="component" value="Unassembled WGS sequence"/>
</dbReference>